<sequence length="123" mass="13257">MTLSPCARVPSRHGAYVLPNKSFFALRLYHPRQIWTLYTSSSAVAPAFPFSPRPHASLSVLRKPPALTSSAFFTALSATHSSFSPTAVCVILMATLCPLPVTPLALVPHQPARLLSSEVVCAR</sequence>
<evidence type="ECO:0000313" key="1">
    <source>
        <dbReference type="EMBL" id="CDF36282.1"/>
    </source>
</evidence>
<dbReference type="RefSeq" id="XP_005716101.1">
    <property type="nucleotide sequence ID" value="XM_005716044.1"/>
</dbReference>
<dbReference type="EMBL" id="HG001769">
    <property type="protein sequence ID" value="CDF36282.1"/>
    <property type="molecule type" value="Genomic_DNA"/>
</dbReference>
<accession>R7QCP5</accession>
<dbReference type="AlphaFoldDB" id="R7QCP5"/>
<keyword evidence="2" id="KW-1185">Reference proteome</keyword>
<dbReference type="Gramene" id="CDF36282">
    <property type="protein sequence ID" value="CDF36282"/>
    <property type="gene ID" value="CHC_T00004646001"/>
</dbReference>
<dbReference type="Proteomes" id="UP000012073">
    <property type="component" value="Unassembled WGS sequence"/>
</dbReference>
<reference evidence="2" key="1">
    <citation type="journal article" date="2013" name="Proc. Natl. Acad. Sci. U.S.A.">
        <title>Genome structure and metabolic features in the red seaweed Chondrus crispus shed light on evolution of the Archaeplastida.</title>
        <authorList>
            <person name="Collen J."/>
            <person name="Porcel B."/>
            <person name="Carre W."/>
            <person name="Ball S.G."/>
            <person name="Chaparro C."/>
            <person name="Tonon T."/>
            <person name="Barbeyron T."/>
            <person name="Michel G."/>
            <person name="Noel B."/>
            <person name="Valentin K."/>
            <person name="Elias M."/>
            <person name="Artiguenave F."/>
            <person name="Arun A."/>
            <person name="Aury J.M."/>
            <person name="Barbosa-Neto J.F."/>
            <person name="Bothwell J.H."/>
            <person name="Bouget F.Y."/>
            <person name="Brillet L."/>
            <person name="Cabello-Hurtado F."/>
            <person name="Capella-Gutierrez S."/>
            <person name="Charrier B."/>
            <person name="Cladiere L."/>
            <person name="Cock J.M."/>
            <person name="Coelho S.M."/>
            <person name="Colleoni C."/>
            <person name="Czjzek M."/>
            <person name="Da Silva C."/>
            <person name="Delage L."/>
            <person name="Denoeud F."/>
            <person name="Deschamps P."/>
            <person name="Dittami S.M."/>
            <person name="Gabaldon T."/>
            <person name="Gachon C.M."/>
            <person name="Groisillier A."/>
            <person name="Herve C."/>
            <person name="Jabbari K."/>
            <person name="Katinka M."/>
            <person name="Kloareg B."/>
            <person name="Kowalczyk N."/>
            <person name="Labadie K."/>
            <person name="Leblanc C."/>
            <person name="Lopez P.J."/>
            <person name="McLachlan D.H."/>
            <person name="Meslet-Cladiere L."/>
            <person name="Moustafa A."/>
            <person name="Nehr Z."/>
            <person name="Nyvall Collen P."/>
            <person name="Panaud O."/>
            <person name="Partensky F."/>
            <person name="Poulain J."/>
            <person name="Rensing S.A."/>
            <person name="Rousvoal S."/>
            <person name="Samson G."/>
            <person name="Symeonidi A."/>
            <person name="Weissenbach J."/>
            <person name="Zambounis A."/>
            <person name="Wincker P."/>
            <person name="Boyen C."/>
        </authorList>
    </citation>
    <scope>NUCLEOTIDE SEQUENCE [LARGE SCALE GENOMIC DNA]</scope>
    <source>
        <strain evidence="2">cv. Stackhouse</strain>
    </source>
</reference>
<gene>
    <name evidence="1" type="ORF">CHC_T00004646001</name>
</gene>
<dbReference type="GeneID" id="17323817"/>
<name>R7QCP5_CHOCR</name>
<evidence type="ECO:0000313" key="2">
    <source>
        <dbReference type="Proteomes" id="UP000012073"/>
    </source>
</evidence>
<proteinExistence type="predicted"/>
<organism evidence="1 2">
    <name type="scientific">Chondrus crispus</name>
    <name type="common">Carrageen Irish moss</name>
    <name type="synonym">Polymorpha crispa</name>
    <dbReference type="NCBI Taxonomy" id="2769"/>
    <lineage>
        <taxon>Eukaryota</taxon>
        <taxon>Rhodophyta</taxon>
        <taxon>Florideophyceae</taxon>
        <taxon>Rhodymeniophycidae</taxon>
        <taxon>Gigartinales</taxon>
        <taxon>Gigartinaceae</taxon>
        <taxon>Chondrus</taxon>
    </lineage>
</organism>
<protein>
    <submittedName>
        <fullName evidence="1">Uncharacterized protein</fullName>
    </submittedName>
</protein>
<dbReference type="KEGG" id="ccp:CHC_T00004646001"/>